<dbReference type="PANTHER" id="PTHR43112">
    <property type="entry name" value="FERREDOXIN"/>
    <property type="match status" value="1"/>
</dbReference>
<keyword evidence="3" id="KW-0813">Transport</keyword>
<sequence>EGKKHEFDAPDDIYIPDAAETAGVDLPFSCRAGARSTCAAQMVPVMLIIPTDPSLTKHRWLCLLSKIRLHHPLS</sequence>
<keyword evidence="8" id="KW-0411">Iron-sulfur</keyword>
<evidence type="ECO:0000256" key="4">
    <source>
        <dbReference type="ARBA" id="ARBA00022714"/>
    </source>
</evidence>
<dbReference type="CDD" id="cd00207">
    <property type="entry name" value="fer2"/>
    <property type="match status" value="1"/>
</dbReference>
<proteinExistence type="inferred from homology"/>
<evidence type="ECO:0000313" key="12">
    <source>
        <dbReference type="Proteomes" id="UP001055439"/>
    </source>
</evidence>
<organism evidence="11 12">
    <name type="scientific">Musa troglodytarum</name>
    <name type="common">fe'i banana</name>
    <dbReference type="NCBI Taxonomy" id="320322"/>
    <lineage>
        <taxon>Eukaryota</taxon>
        <taxon>Viridiplantae</taxon>
        <taxon>Streptophyta</taxon>
        <taxon>Embryophyta</taxon>
        <taxon>Tracheophyta</taxon>
        <taxon>Spermatophyta</taxon>
        <taxon>Magnoliopsida</taxon>
        <taxon>Liliopsida</taxon>
        <taxon>Zingiberales</taxon>
        <taxon>Musaceae</taxon>
        <taxon>Musa</taxon>
    </lineage>
</organism>
<evidence type="ECO:0000256" key="2">
    <source>
        <dbReference type="ARBA" id="ARBA00007874"/>
    </source>
</evidence>
<evidence type="ECO:0000256" key="7">
    <source>
        <dbReference type="ARBA" id="ARBA00023004"/>
    </source>
</evidence>
<comment type="subcellular location">
    <subcellularLocation>
        <location evidence="1">Plastid</location>
        <location evidence="1">Chloroplast</location>
    </subcellularLocation>
</comment>
<evidence type="ECO:0000256" key="1">
    <source>
        <dbReference type="ARBA" id="ARBA00004229"/>
    </source>
</evidence>
<evidence type="ECO:0000256" key="8">
    <source>
        <dbReference type="ARBA" id="ARBA00023014"/>
    </source>
</evidence>
<dbReference type="InterPro" id="IPR036010">
    <property type="entry name" value="2Fe-2S_ferredoxin-like_sf"/>
</dbReference>
<dbReference type="PANTHER" id="PTHR43112:SF30">
    <property type="entry name" value="FERREDOXIN-3, CHLOROPLASTIC"/>
    <property type="match status" value="1"/>
</dbReference>
<dbReference type="AlphaFoldDB" id="A0A9E7KED2"/>
<evidence type="ECO:0000256" key="3">
    <source>
        <dbReference type="ARBA" id="ARBA00022448"/>
    </source>
</evidence>
<keyword evidence="4" id="KW-0001">2Fe-2S</keyword>
<dbReference type="Proteomes" id="UP001055439">
    <property type="component" value="Chromosome 6"/>
</dbReference>
<accession>A0A9E7KED2</accession>
<reference evidence="11" key="1">
    <citation type="submission" date="2022-05" db="EMBL/GenBank/DDBJ databases">
        <title>The Musa troglodytarum L. genome provides insights into the mechanism of non-climacteric behaviour and enrichment of carotenoids.</title>
        <authorList>
            <person name="Wang J."/>
        </authorList>
    </citation>
    <scope>NUCLEOTIDE SEQUENCE</scope>
    <source>
        <tissue evidence="11">Leaf</tissue>
    </source>
</reference>
<comment type="similarity">
    <text evidence="2">Belongs to the 2Fe2S plant-type ferredoxin family.</text>
</comment>
<feature type="domain" description="2Fe-2S ferredoxin-type" evidence="10">
    <location>
        <begin position="1"/>
        <end position="44"/>
    </location>
</feature>
<dbReference type="Pfam" id="PF00111">
    <property type="entry name" value="Fer2"/>
    <property type="match status" value="1"/>
</dbReference>
<comment type="cofactor">
    <cofactor evidence="9">
        <name>[2Fe-2S] cluster</name>
        <dbReference type="ChEBI" id="CHEBI:190135"/>
    </cofactor>
</comment>
<dbReference type="SUPFAM" id="SSF54292">
    <property type="entry name" value="2Fe-2S ferredoxin-like"/>
    <property type="match status" value="1"/>
</dbReference>
<keyword evidence="6" id="KW-0249">Electron transport</keyword>
<keyword evidence="5" id="KW-0479">Metal-binding</keyword>
<dbReference type="GO" id="GO:0009507">
    <property type="term" value="C:chloroplast"/>
    <property type="evidence" value="ECO:0007669"/>
    <property type="project" value="UniProtKB-SubCell"/>
</dbReference>
<dbReference type="InterPro" id="IPR001041">
    <property type="entry name" value="2Fe-2S_ferredoxin-type"/>
</dbReference>
<gene>
    <name evidence="11" type="ORF">MUK42_24501</name>
</gene>
<keyword evidence="12" id="KW-1185">Reference proteome</keyword>
<dbReference type="Gene3D" id="3.10.20.30">
    <property type="match status" value="1"/>
</dbReference>
<evidence type="ECO:0000256" key="9">
    <source>
        <dbReference type="ARBA" id="ARBA00034078"/>
    </source>
</evidence>
<evidence type="ECO:0000256" key="6">
    <source>
        <dbReference type="ARBA" id="ARBA00022982"/>
    </source>
</evidence>
<evidence type="ECO:0000256" key="5">
    <source>
        <dbReference type="ARBA" id="ARBA00022723"/>
    </source>
</evidence>
<evidence type="ECO:0000313" key="11">
    <source>
        <dbReference type="EMBL" id="URE13789.1"/>
    </source>
</evidence>
<dbReference type="GO" id="GO:0046872">
    <property type="term" value="F:metal ion binding"/>
    <property type="evidence" value="ECO:0007669"/>
    <property type="project" value="UniProtKB-KW"/>
</dbReference>
<protein>
    <submittedName>
        <fullName evidence="11">2Fe-2S iron-sulfur cluster binding domain</fullName>
    </submittedName>
</protein>
<keyword evidence="7" id="KW-0408">Iron</keyword>
<dbReference type="GO" id="GO:0051537">
    <property type="term" value="F:2 iron, 2 sulfur cluster binding"/>
    <property type="evidence" value="ECO:0007669"/>
    <property type="project" value="UniProtKB-KW"/>
</dbReference>
<feature type="non-terminal residue" evidence="11">
    <location>
        <position position="1"/>
    </location>
</feature>
<evidence type="ECO:0000259" key="10">
    <source>
        <dbReference type="Pfam" id="PF00111"/>
    </source>
</evidence>
<dbReference type="InterPro" id="IPR012675">
    <property type="entry name" value="Beta-grasp_dom_sf"/>
</dbReference>
<dbReference type="EMBL" id="CP097508">
    <property type="protein sequence ID" value="URE13789.1"/>
    <property type="molecule type" value="Genomic_DNA"/>
</dbReference>
<name>A0A9E7KED2_9LILI</name>